<feature type="region of interest" description="Disordered" evidence="6">
    <location>
        <begin position="374"/>
        <end position="405"/>
    </location>
</feature>
<feature type="transmembrane region" description="Helical" evidence="7">
    <location>
        <begin position="137"/>
        <end position="155"/>
    </location>
</feature>
<feature type="transmembrane region" description="Helical" evidence="7">
    <location>
        <begin position="203"/>
        <end position="227"/>
    </location>
</feature>
<keyword evidence="10" id="KW-1185">Reference proteome</keyword>
<keyword evidence="5 7" id="KW-0472">Membrane</keyword>
<evidence type="ECO:0000256" key="5">
    <source>
        <dbReference type="ARBA" id="ARBA00023136"/>
    </source>
</evidence>
<feature type="signal peptide" evidence="8">
    <location>
        <begin position="1"/>
        <end position="22"/>
    </location>
</feature>
<keyword evidence="3 7" id="KW-0812">Transmembrane</keyword>
<evidence type="ECO:0000313" key="9">
    <source>
        <dbReference type="EMBL" id="KAF2157550.1"/>
    </source>
</evidence>
<feature type="transmembrane region" description="Helical" evidence="7">
    <location>
        <begin position="162"/>
        <end position="183"/>
    </location>
</feature>
<evidence type="ECO:0000256" key="6">
    <source>
        <dbReference type="SAM" id="MobiDB-lite"/>
    </source>
</evidence>
<evidence type="ECO:0000256" key="8">
    <source>
        <dbReference type="SAM" id="SignalP"/>
    </source>
</evidence>
<proteinExistence type="inferred from homology"/>
<feature type="transmembrane region" description="Helical" evidence="7">
    <location>
        <begin position="411"/>
        <end position="432"/>
    </location>
</feature>
<keyword evidence="8" id="KW-0732">Signal</keyword>
<feature type="transmembrane region" description="Helical" evidence="7">
    <location>
        <begin position="308"/>
        <end position="328"/>
    </location>
</feature>
<comment type="caution">
    <text evidence="9">The sequence shown here is derived from an EMBL/GenBank/DDBJ whole genome shotgun (WGS) entry which is preliminary data.</text>
</comment>
<accession>A0A9P4JBF0</accession>
<feature type="compositionally biased region" description="Basic and acidic residues" evidence="6">
    <location>
        <begin position="396"/>
        <end position="405"/>
    </location>
</feature>
<gene>
    <name evidence="9" type="ORF">K461DRAFT_325905</name>
</gene>
<keyword evidence="4 7" id="KW-1133">Transmembrane helix</keyword>
<evidence type="ECO:0000256" key="2">
    <source>
        <dbReference type="ARBA" id="ARBA00006665"/>
    </source>
</evidence>
<feature type="chain" id="PRO_5040388229" evidence="8">
    <location>
        <begin position="23"/>
        <end position="483"/>
    </location>
</feature>
<dbReference type="EMBL" id="ML996081">
    <property type="protein sequence ID" value="KAF2157550.1"/>
    <property type="molecule type" value="Genomic_DNA"/>
</dbReference>
<comment type="subcellular location">
    <subcellularLocation>
        <location evidence="1">Membrane</location>
        <topology evidence="1">Multi-pass membrane protein</topology>
    </subcellularLocation>
</comment>
<dbReference type="Pfam" id="PF03348">
    <property type="entry name" value="Serinc"/>
    <property type="match status" value="1"/>
</dbReference>
<feature type="transmembrane region" description="Helical" evidence="7">
    <location>
        <begin position="49"/>
        <end position="71"/>
    </location>
</feature>
<evidence type="ECO:0000256" key="4">
    <source>
        <dbReference type="ARBA" id="ARBA00022989"/>
    </source>
</evidence>
<dbReference type="GO" id="GO:0016020">
    <property type="term" value="C:membrane"/>
    <property type="evidence" value="ECO:0007669"/>
    <property type="project" value="UniProtKB-SubCell"/>
</dbReference>
<protein>
    <submittedName>
        <fullName evidence="9">TMS membrane protein/tumor differentially expressed protein</fullName>
    </submittedName>
</protein>
<dbReference type="Proteomes" id="UP000799439">
    <property type="component" value="Unassembled WGS sequence"/>
</dbReference>
<dbReference type="PANTHER" id="PTHR10383:SF9">
    <property type="entry name" value="SERINE INCORPORATOR, ISOFORM F"/>
    <property type="match status" value="1"/>
</dbReference>
<dbReference type="InterPro" id="IPR005016">
    <property type="entry name" value="TDE1/TMS"/>
</dbReference>
<feature type="transmembrane region" description="Helical" evidence="7">
    <location>
        <begin position="100"/>
        <end position="117"/>
    </location>
</feature>
<evidence type="ECO:0000256" key="1">
    <source>
        <dbReference type="ARBA" id="ARBA00004141"/>
    </source>
</evidence>
<dbReference type="PANTHER" id="PTHR10383">
    <property type="entry name" value="SERINE INCORPORATOR"/>
    <property type="match status" value="1"/>
</dbReference>
<dbReference type="OrthoDB" id="5963193at2759"/>
<feature type="transmembrane region" description="Helical" evidence="7">
    <location>
        <begin position="453"/>
        <end position="477"/>
    </location>
</feature>
<sequence length="483" mass="52640">MGALLSLPLLAVPSMGTILTFAASCCGAATCSAVCSACGKCNNSMATRIAYAVILLVNSILSWVMLTDWAVKKLQHALLDYTTISCAGKACSGFVAVHRINFALGFFHFLLALLLIGVKNTRDNRSSLQNGFWGPKLIAWIGFIVLTFLIPDSFFIAWGNYVALAGAVLFLLLGLILLVDLAHTWAEYCLDKVENEESNAWKFLLIGSTLSMYLGAIAMTIVMYIFFAKSNCTMNQAAITINLIFLLIISVISVHPVIQDSNPRAGLAQAAMVCIYCTYLTFSAVAMEPDDQQCNPLIRASGARKTTIILGAIITFATVAYTTTRAATYGLALGTGKPAGGYHQVGMDDGEHGLVDRQPDSRRAMRQEALRQAVAAGSLPASALDDSDDDDDDDDNNGKNPRDDERSAVQYNYTLFHVIFLLSTMWVATLLTQQIDESKSEAFSPVGRTYFNSWTKIVSSWVCYVMFGWTLVAPVALPERFDY</sequence>
<feature type="compositionally biased region" description="Acidic residues" evidence="6">
    <location>
        <begin position="385"/>
        <end position="395"/>
    </location>
</feature>
<comment type="similarity">
    <text evidence="2">Belongs to the TDE1 family.</text>
</comment>
<feature type="transmembrane region" description="Helical" evidence="7">
    <location>
        <begin position="239"/>
        <end position="258"/>
    </location>
</feature>
<organism evidence="9 10">
    <name type="scientific">Myriangium duriaei CBS 260.36</name>
    <dbReference type="NCBI Taxonomy" id="1168546"/>
    <lineage>
        <taxon>Eukaryota</taxon>
        <taxon>Fungi</taxon>
        <taxon>Dikarya</taxon>
        <taxon>Ascomycota</taxon>
        <taxon>Pezizomycotina</taxon>
        <taxon>Dothideomycetes</taxon>
        <taxon>Dothideomycetidae</taxon>
        <taxon>Myriangiales</taxon>
        <taxon>Myriangiaceae</taxon>
        <taxon>Myriangium</taxon>
    </lineage>
</organism>
<evidence type="ECO:0000256" key="3">
    <source>
        <dbReference type="ARBA" id="ARBA00022692"/>
    </source>
</evidence>
<reference evidence="9" key="1">
    <citation type="journal article" date="2020" name="Stud. Mycol.">
        <title>101 Dothideomycetes genomes: a test case for predicting lifestyles and emergence of pathogens.</title>
        <authorList>
            <person name="Haridas S."/>
            <person name="Albert R."/>
            <person name="Binder M."/>
            <person name="Bloem J."/>
            <person name="Labutti K."/>
            <person name="Salamov A."/>
            <person name="Andreopoulos B."/>
            <person name="Baker S."/>
            <person name="Barry K."/>
            <person name="Bills G."/>
            <person name="Bluhm B."/>
            <person name="Cannon C."/>
            <person name="Castanera R."/>
            <person name="Culley D."/>
            <person name="Daum C."/>
            <person name="Ezra D."/>
            <person name="Gonzalez J."/>
            <person name="Henrissat B."/>
            <person name="Kuo A."/>
            <person name="Liang C."/>
            <person name="Lipzen A."/>
            <person name="Lutzoni F."/>
            <person name="Magnuson J."/>
            <person name="Mondo S."/>
            <person name="Nolan M."/>
            <person name="Ohm R."/>
            <person name="Pangilinan J."/>
            <person name="Park H.-J."/>
            <person name="Ramirez L."/>
            <person name="Alfaro M."/>
            <person name="Sun H."/>
            <person name="Tritt A."/>
            <person name="Yoshinaga Y."/>
            <person name="Zwiers L.-H."/>
            <person name="Turgeon B."/>
            <person name="Goodwin S."/>
            <person name="Spatafora J."/>
            <person name="Crous P."/>
            <person name="Grigoriev I."/>
        </authorList>
    </citation>
    <scope>NUCLEOTIDE SEQUENCE</scope>
    <source>
        <strain evidence="9">CBS 260.36</strain>
    </source>
</reference>
<feature type="transmembrane region" description="Helical" evidence="7">
    <location>
        <begin position="270"/>
        <end position="287"/>
    </location>
</feature>
<evidence type="ECO:0000256" key="7">
    <source>
        <dbReference type="SAM" id="Phobius"/>
    </source>
</evidence>
<evidence type="ECO:0000313" key="10">
    <source>
        <dbReference type="Proteomes" id="UP000799439"/>
    </source>
</evidence>
<dbReference type="AlphaFoldDB" id="A0A9P4JBF0"/>
<name>A0A9P4JBF0_9PEZI</name>